<keyword evidence="1" id="KW-0732">Signal</keyword>
<accession>A0ABD2JYX4</accession>
<protein>
    <submittedName>
        <fullName evidence="2">Uncharacterized protein</fullName>
    </submittedName>
</protein>
<keyword evidence="3" id="KW-1185">Reference proteome</keyword>
<proteinExistence type="predicted"/>
<dbReference type="EMBL" id="JBICCN010000078">
    <property type="protein sequence ID" value="KAL3095802.1"/>
    <property type="molecule type" value="Genomic_DNA"/>
</dbReference>
<evidence type="ECO:0000256" key="1">
    <source>
        <dbReference type="SAM" id="SignalP"/>
    </source>
</evidence>
<comment type="caution">
    <text evidence="2">The sequence shown here is derived from an EMBL/GenBank/DDBJ whole genome shotgun (WGS) entry which is preliminary data.</text>
</comment>
<dbReference type="Proteomes" id="UP001620645">
    <property type="component" value="Unassembled WGS sequence"/>
</dbReference>
<dbReference type="AlphaFoldDB" id="A0ABD2JYX4"/>
<evidence type="ECO:0000313" key="2">
    <source>
        <dbReference type="EMBL" id="KAL3095802.1"/>
    </source>
</evidence>
<feature type="chain" id="PRO_5044770395" evidence="1">
    <location>
        <begin position="32"/>
        <end position="470"/>
    </location>
</feature>
<reference evidence="2 3" key="1">
    <citation type="submission" date="2024-10" db="EMBL/GenBank/DDBJ databases">
        <authorList>
            <person name="Kim D."/>
        </authorList>
    </citation>
    <scope>NUCLEOTIDE SEQUENCE [LARGE SCALE GENOMIC DNA]</scope>
    <source>
        <strain evidence="2">Taebaek</strain>
    </source>
</reference>
<sequence>MALLRCEFFATFATSLSLLLLGILVNHVAESQDRKSSCMHVQIYHPNFNLTKEMTDELEEEFGIPKVGEAPKLKECLRDGLPCQTYRCTNLYGDDLFMINGCDDYYSAELGMDCPFYVQFSVFCDELFTKEYVRSDCKHCFGSDCNKEQLKLSIGSKDECMHAQIYHANFNPPKEMTDKLKDWGIGEAQEAHRCMGFSSCQTYRCSDKYGGDLFVINGCDSWERKCLANKLNKFCNESLTKVKVVGNCTHCTTSLCNKDQLKLSTGNKTTKCYGTLRSSETYKQPKEFNVLFNKYKKRSIINCKGEKCQTFTCQDGNGNDMFVLNDCAEADGKCGNGTMDRFCEKPLKWNCKKCNGTKCNNISKLSTASTAKPTIKAITVENDDNQINPNSTSGCLISSMCTPLLPKVKLTKRFGIGKWCDGLIKTWKMWKHNKDEIINDFIESVDKYRQVFLEDFTPVPLGNSSSVEIP</sequence>
<organism evidence="2 3">
    <name type="scientific">Heterodera schachtii</name>
    <name type="common">Sugarbeet cyst nematode worm</name>
    <name type="synonym">Tylenchus schachtii</name>
    <dbReference type="NCBI Taxonomy" id="97005"/>
    <lineage>
        <taxon>Eukaryota</taxon>
        <taxon>Metazoa</taxon>
        <taxon>Ecdysozoa</taxon>
        <taxon>Nematoda</taxon>
        <taxon>Chromadorea</taxon>
        <taxon>Rhabditida</taxon>
        <taxon>Tylenchina</taxon>
        <taxon>Tylenchomorpha</taxon>
        <taxon>Tylenchoidea</taxon>
        <taxon>Heteroderidae</taxon>
        <taxon>Heteroderinae</taxon>
        <taxon>Heterodera</taxon>
    </lineage>
</organism>
<evidence type="ECO:0000313" key="3">
    <source>
        <dbReference type="Proteomes" id="UP001620645"/>
    </source>
</evidence>
<name>A0ABD2JYX4_HETSC</name>
<gene>
    <name evidence="2" type="ORF">niasHS_005561</name>
</gene>
<feature type="signal peptide" evidence="1">
    <location>
        <begin position="1"/>
        <end position="31"/>
    </location>
</feature>